<protein>
    <submittedName>
        <fullName evidence="1">Uncharacterized protein</fullName>
    </submittedName>
</protein>
<dbReference type="InterPro" id="IPR036188">
    <property type="entry name" value="FAD/NAD-bd_sf"/>
</dbReference>
<dbReference type="Gene3D" id="3.50.50.60">
    <property type="entry name" value="FAD/NAD(P)-binding domain"/>
    <property type="match status" value="1"/>
</dbReference>
<name>I4EEQ9_9BACT</name>
<organism evidence="1 2">
    <name type="scientific">Nitrolancea hollandica Lb</name>
    <dbReference type="NCBI Taxonomy" id="1129897"/>
    <lineage>
        <taxon>Bacteria</taxon>
        <taxon>Pseudomonadati</taxon>
        <taxon>Thermomicrobiota</taxon>
        <taxon>Thermomicrobia</taxon>
        <taxon>Sphaerobacterales</taxon>
        <taxon>Sphaerobacterineae</taxon>
        <taxon>Sphaerobacteraceae</taxon>
        <taxon>Nitrolancea</taxon>
    </lineage>
</organism>
<sequence>MTAGDTTAARLSAYDRAWRTDIGGELTRAAVLRRAYRNLTDPELEWGLRLLRVPGIRRLVNHYGDIDYPSRLAAPALRAAPMLRTLLGDKAGLVELLHPGTGVPARLAGD</sequence>
<gene>
    <name evidence="1" type="ORF">NITHO_1990005</name>
</gene>
<dbReference type="AlphaFoldDB" id="I4EEQ9"/>
<reference evidence="1 2" key="1">
    <citation type="journal article" date="2012" name="ISME J.">
        <title>Nitrification expanded: discovery, physiology and genomics of a nitrite-oxidizing bacterium from the phylum Chloroflexi.</title>
        <authorList>
            <person name="Sorokin D.Y."/>
            <person name="Lucker S."/>
            <person name="Vejmelkova D."/>
            <person name="Kostrikina N.A."/>
            <person name="Kleerebezem R."/>
            <person name="Rijpstra W.I."/>
            <person name="Damste J.S."/>
            <person name="Le Paslier D."/>
            <person name="Muyzer G."/>
            <person name="Wagner M."/>
            <person name="van Loosdrecht M.C."/>
            <person name="Daims H."/>
        </authorList>
    </citation>
    <scope>NUCLEOTIDE SEQUENCE [LARGE SCALE GENOMIC DNA]</scope>
    <source>
        <strain evidence="2">none</strain>
    </source>
</reference>
<evidence type="ECO:0000313" key="2">
    <source>
        <dbReference type="Proteomes" id="UP000004221"/>
    </source>
</evidence>
<evidence type="ECO:0000313" key="1">
    <source>
        <dbReference type="EMBL" id="CCF83171.1"/>
    </source>
</evidence>
<accession>I4EEQ9</accession>
<proteinExistence type="predicted"/>
<dbReference type="Proteomes" id="UP000004221">
    <property type="component" value="Unassembled WGS sequence"/>
</dbReference>
<comment type="caution">
    <text evidence="1">The sequence shown here is derived from an EMBL/GenBank/DDBJ whole genome shotgun (WGS) entry which is preliminary data.</text>
</comment>
<keyword evidence="2" id="KW-1185">Reference proteome</keyword>
<dbReference type="EMBL" id="CAGS01000111">
    <property type="protein sequence ID" value="CCF83171.1"/>
    <property type="molecule type" value="Genomic_DNA"/>
</dbReference>